<protein>
    <submittedName>
        <fullName evidence="2">Uncharacterized protein</fullName>
    </submittedName>
</protein>
<sequence length="146" mass="15913">MAHVQEERFRFQNPECDDEPRHVFLGMDPMDHPSQFSESHTPPPVAPGELVSSQATLATRQVRQTSATKGVAGHVCRCSFHADAPHKGRSDVAHSPRWIPAGGIVGSGPHRECVRVFWRPAKVLLDPSSCASAPVLQECKICADAI</sequence>
<dbReference type="EMBL" id="KB456265">
    <property type="protein sequence ID" value="EMF11717.1"/>
    <property type="molecule type" value="Genomic_DNA"/>
</dbReference>
<dbReference type="HOGENOM" id="CLU_1778631_0_0_1"/>
<keyword evidence="3" id="KW-1185">Reference proteome</keyword>
<evidence type="ECO:0000313" key="2">
    <source>
        <dbReference type="EMBL" id="EMF11717.1"/>
    </source>
</evidence>
<proteinExistence type="predicted"/>
<accession>N1QEZ5</accession>
<name>N1QEZ5_SPHMS</name>
<evidence type="ECO:0000313" key="3">
    <source>
        <dbReference type="Proteomes" id="UP000016931"/>
    </source>
</evidence>
<organism evidence="2 3">
    <name type="scientific">Sphaerulina musiva (strain SO2202)</name>
    <name type="common">Poplar stem canker fungus</name>
    <name type="synonym">Septoria musiva</name>
    <dbReference type="NCBI Taxonomy" id="692275"/>
    <lineage>
        <taxon>Eukaryota</taxon>
        <taxon>Fungi</taxon>
        <taxon>Dikarya</taxon>
        <taxon>Ascomycota</taxon>
        <taxon>Pezizomycotina</taxon>
        <taxon>Dothideomycetes</taxon>
        <taxon>Dothideomycetidae</taxon>
        <taxon>Mycosphaerellales</taxon>
        <taxon>Mycosphaerellaceae</taxon>
        <taxon>Sphaerulina</taxon>
    </lineage>
</organism>
<dbReference type="RefSeq" id="XP_016759838.1">
    <property type="nucleotide sequence ID" value="XM_016901360.1"/>
</dbReference>
<dbReference type="AlphaFoldDB" id="N1QEZ5"/>
<evidence type="ECO:0000256" key="1">
    <source>
        <dbReference type="SAM" id="MobiDB-lite"/>
    </source>
</evidence>
<reference evidence="2 3" key="1">
    <citation type="journal article" date="2012" name="PLoS Pathog.">
        <title>Diverse lifestyles and strategies of plant pathogenesis encoded in the genomes of eighteen Dothideomycetes fungi.</title>
        <authorList>
            <person name="Ohm R.A."/>
            <person name="Feau N."/>
            <person name="Henrissat B."/>
            <person name="Schoch C.L."/>
            <person name="Horwitz B.A."/>
            <person name="Barry K.W."/>
            <person name="Condon B.J."/>
            <person name="Copeland A.C."/>
            <person name="Dhillon B."/>
            <person name="Glaser F."/>
            <person name="Hesse C.N."/>
            <person name="Kosti I."/>
            <person name="LaButti K."/>
            <person name="Lindquist E.A."/>
            <person name="Lucas S."/>
            <person name="Salamov A.A."/>
            <person name="Bradshaw R.E."/>
            <person name="Ciuffetti L."/>
            <person name="Hamelin R.C."/>
            <person name="Kema G.H.J."/>
            <person name="Lawrence C."/>
            <person name="Scott J.A."/>
            <person name="Spatafora J.W."/>
            <person name="Turgeon B.G."/>
            <person name="de Wit P.J.G.M."/>
            <person name="Zhong S."/>
            <person name="Goodwin S.B."/>
            <person name="Grigoriev I.V."/>
        </authorList>
    </citation>
    <scope>NUCLEOTIDE SEQUENCE [LARGE SCALE GENOMIC DNA]</scope>
    <source>
        <strain evidence="2 3">SO2202</strain>
    </source>
</reference>
<gene>
    <name evidence="2" type="ORF">SEPMUDRAFT_117691</name>
</gene>
<dbReference type="Proteomes" id="UP000016931">
    <property type="component" value="Unassembled WGS sequence"/>
</dbReference>
<dbReference type="GeneID" id="27898497"/>
<feature type="region of interest" description="Disordered" evidence="1">
    <location>
        <begin position="26"/>
        <end position="49"/>
    </location>
</feature>